<dbReference type="GO" id="GO:0003677">
    <property type="term" value="F:DNA binding"/>
    <property type="evidence" value="ECO:0007669"/>
    <property type="project" value="UniProtKB-KW"/>
</dbReference>
<dbReference type="Pfam" id="PF01638">
    <property type="entry name" value="HxlR"/>
    <property type="match status" value="1"/>
</dbReference>
<evidence type="ECO:0000256" key="2">
    <source>
        <dbReference type="ARBA" id="ARBA00023125"/>
    </source>
</evidence>
<gene>
    <name evidence="6" type="ORF">BBN63_24620</name>
</gene>
<dbReference type="Proteomes" id="UP000189677">
    <property type="component" value="Chromosome"/>
</dbReference>
<dbReference type="PANTHER" id="PTHR33204">
    <property type="entry name" value="TRANSCRIPTIONAL REGULATOR, MARR FAMILY"/>
    <property type="match status" value="1"/>
</dbReference>
<evidence type="ECO:0000259" key="5">
    <source>
        <dbReference type="PROSITE" id="PS51118"/>
    </source>
</evidence>
<dbReference type="EMBL" id="CP018047">
    <property type="protein sequence ID" value="AQU68897.1"/>
    <property type="molecule type" value="Genomic_DNA"/>
</dbReference>
<evidence type="ECO:0000256" key="1">
    <source>
        <dbReference type="ARBA" id="ARBA00023015"/>
    </source>
</evidence>
<feature type="domain" description="HTH hxlR-type" evidence="5">
    <location>
        <begin position="11"/>
        <end position="108"/>
    </location>
</feature>
<dbReference type="AlphaFoldDB" id="A0A1U9QXJ6"/>
<dbReference type="PANTHER" id="PTHR33204:SF36">
    <property type="entry name" value="TRANSCRIPTIONAL REGULATORY PROTEIN"/>
    <property type="match status" value="1"/>
</dbReference>
<name>A0A1U9QXJ6_STRNV</name>
<dbReference type="KEGG" id="snw:BBN63_24620"/>
<dbReference type="RefSeq" id="WP_078077523.1">
    <property type="nucleotide sequence ID" value="NZ_CP018047.1"/>
</dbReference>
<keyword evidence="3" id="KW-0804">Transcription</keyword>
<dbReference type="InterPro" id="IPR036388">
    <property type="entry name" value="WH-like_DNA-bd_sf"/>
</dbReference>
<dbReference type="InterPro" id="IPR002577">
    <property type="entry name" value="HTH_HxlR"/>
</dbReference>
<reference evidence="6 7" key="1">
    <citation type="submission" date="2016-11" db="EMBL/GenBank/DDBJ databases">
        <title>Complete genome sequence of Streptomyces niveus SCSIO 3406.</title>
        <authorList>
            <person name="Zhu Q."/>
            <person name="Cheng W."/>
            <person name="Song Y."/>
            <person name="Li Q."/>
            <person name="Ju J."/>
        </authorList>
    </citation>
    <scope>NUCLEOTIDE SEQUENCE [LARGE SCALE GENOMIC DNA]</scope>
    <source>
        <strain evidence="6 7">SCSIO 3406</strain>
    </source>
</reference>
<organism evidence="6 7">
    <name type="scientific">Streptomyces niveus</name>
    <name type="common">Streptomyces spheroides</name>
    <dbReference type="NCBI Taxonomy" id="193462"/>
    <lineage>
        <taxon>Bacteria</taxon>
        <taxon>Bacillati</taxon>
        <taxon>Actinomycetota</taxon>
        <taxon>Actinomycetes</taxon>
        <taxon>Kitasatosporales</taxon>
        <taxon>Streptomycetaceae</taxon>
        <taxon>Streptomyces</taxon>
    </lineage>
</organism>
<keyword evidence="7" id="KW-1185">Reference proteome</keyword>
<feature type="region of interest" description="Disordered" evidence="4">
    <location>
        <begin position="131"/>
        <end position="164"/>
    </location>
</feature>
<dbReference type="SUPFAM" id="SSF46785">
    <property type="entry name" value="Winged helix' DNA-binding domain"/>
    <property type="match status" value="1"/>
</dbReference>
<keyword evidence="1" id="KW-0805">Transcription regulation</keyword>
<proteinExistence type="predicted"/>
<keyword evidence="2" id="KW-0238">DNA-binding</keyword>
<evidence type="ECO:0000256" key="3">
    <source>
        <dbReference type="ARBA" id="ARBA00023163"/>
    </source>
</evidence>
<sequence>MRWNEIGEVDCSVARALSVVGDRWTLLVLRDAFLGVRRFEDFRANTGASRPLLTERLTTLVEHGVLRRVRYQERPERYEYRLTEKGVGLYPVIISLLAWGDRWMAGDDGPPVRLRHEPCGHTMTPELACPDCGERIDPRDVRPTLRPEPGADPRETSPAGHVNS</sequence>
<dbReference type="PROSITE" id="PS51118">
    <property type="entry name" value="HTH_HXLR"/>
    <property type="match status" value="1"/>
</dbReference>
<dbReference type="Gene3D" id="1.10.10.10">
    <property type="entry name" value="Winged helix-like DNA-binding domain superfamily/Winged helix DNA-binding domain"/>
    <property type="match status" value="1"/>
</dbReference>
<protein>
    <submittedName>
        <fullName evidence="6">Transcriptional regulator</fullName>
    </submittedName>
</protein>
<dbReference type="InterPro" id="IPR036390">
    <property type="entry name" value="WH_DNA-bd_sf"/>
</dbReference>
<evidence type="ECO:0000256" key="4">
    <source>
        <dbReference type="SAM" id="MobiDB-lite"/>
    </source>
</evidence>
<evidence type="ECO:0000313" key="7">
    <source>
        <dbReference type="Proteomes" id="UP000189677"/>
    </source>
</evidence>
<evidence type="ECO:0000313" key="6">
    <source>
        <dbReference type="EMBL" id="AQU68897.1"/>
    </source>
</evidence>
<dbReference type="OrthoDB" id="9792527at2"/>
<feature type="compositionally biased region" description="Basic and acidic residues" evidence="4">
    <location>
        <begin position="132"/>
        <end position="155"/>
    </location>
</feature>
<accession>A0A1U9QXJ6</accession>